<feature type="region of interest" description="Disordered" evidence="3">
    <location>
        <begin position="170"/>
        <end position="205"/>
    </location>
</feature>
<dbReference type="InterPro" id="IPR010400">
    <property type="entry name" value="PITH_dom"/>
</dbReference>
<proteinExistence type="inferred from homology"/>
<evidence type="ECO:0000256" key="2">
    <source>
        <dbReference type="SAM" id="Coils"/>
    </source>
</evidence>
<dbReference type="InterPro" id="IPR005024">
    <property type="entry name" value="Snf7_fam"/>
</dbReference>
<reference evidence="5" key="1">
    <citation type="submission" date="2020-01" db="EMBL/GenBank/DDBJ databases">
        <authorList>
            <person name="Feng Z.H.Z."/>
        </authorList>
    </citation>
    <scope>NUCLEOTIDE SEQUENCE</scope>
    <source>
        <strain evidence="5">CBS107.38</strain>
    </source>
</reference>
<evidence type="ECO:0000256" key="1">
    <source>
        <dbReference type="ARBA" id="ARBA00025788"/>
    </source>
</evidence>
<dbReference type="Gene3D" id="1.10.287.1060">
    <property type="entry name" value="ESAT-6-like"/>
    <property type="match status" value="1"/>
</dbReference>
<dbReference type="PROSITE" id="PS51532">
    <property type="entry name" value="PITH"/>
    <property type="match status" value="1"/>
</dbReference>
<dbReference type="Gene3D" id="2.60.120.470">
    <property type="entry name" value="PITH domain"/>
    <property type="match status" value="1"/>
</dbReference>
<keyword evidence="2" id="KW-0175">Coiled coil</keyword>
<dbReference type="InterPro" id="IPR045099">
    <property type="entry name" value="PITH1-like"/>
</dbReference>
<dbReference type="PANTHER" id="PTHR12175">
    <property type="entry name" value="AD039 HT014 THIOREDOXIN FAMILY TRP26"/>
    <property type="match status" value="1"/>
</dbReference>
<dbReference type="SUPFAM" id="SSF49785">
    <property type="entry name" value="Galactose-binding domain-like"/>
    <property type="match status" value="1"/>
</dbReference>
<comment type="similarity">
    <text evidence="1">Belongs to the PITHD1 family.</text>
</comment>
<feature type="region of interest" description="Disordered" evidence="3">
    <location>
        <begin position="254"/>
        <end position="277"/>
    </location>
</feature>
<dbReference type="RefSeq" id="XP_038790814.1">
    <property type="nucleotide sequence ID" value="XM_038927522.1"/>
</dbReference>
<dbReference type="GO" id="GO:0005634">
    <property type="term" value="C:nucleus"/>
    <property type="evidence" value="ECO:0007669"/>
    <property type="project" value="TreeGrafter"/>
</dbReference>
<dbReference type="FunFam" id="2.60.120.470:FF:000003">
    <property type="entry name" value="DUF1000 domain protein (AFU_orthologue AFUA_1G09230)"/>
    <property type="match status" value="1"/>
</dbReference>
<dbReference type="Pfam" id="PF06201">
    <property type="entry name" value="PITH"/>
    <property type="match status" value="1"/>
</dbReference>
<reference evidence="5" key="2">
    <citation type="submission" date="2020-08" db="EMBL/GenBank/DDBJ databases">
        <title>Draft Genome Sequence of Cumin Blight Pathogen Alternaria burnsii.</title>
        <authorList>
            <person name="Feng Z."/>
        </authorList>
    </citation>
    <scope>NUCLEOTIDE SEQUENCE</scope>
    <source>
        <strain evidence="5">CBS107.38</strain>
    </source>
</reference>
<dbReference type="EMBL" id="JAAABM010000002">
    <property type="protein sequence ID" value="KAF7680824.1"/>
    <property type="molecule type" value="Genomic_DNA"/>
</dbReference>
<accession>A0A8H7EJZ5</accession>
<dbReference type="GO" id="GO:0005737">
    <property type="term" value="C:cytoplasm"/>
    <property type="evidence" value="ECO:0007669"/>
    <property type="project" value="UniProtKB-ARBA"/>
</dbReference>
<evidence type="ECO:0000313" key="6">
    <source>
        <dbReference type="Proteomes" id="UP000596902"/>
    </source>
</evidence>
<evidence type="ECO:0000259" key="4">
    <source>
        <dbReference type="PROSITE" id="PS51532"/>
    </source>
</evidence>
<dbReference type="GeneID" id="62200700"/>
<dbReference type="PANTHER" id="PTHR12175:SF1">
    <property type="entry name" value="PITH DOMAIN-CONTAINING PROTEIN 1"/>
    <property type="match status" value="1"/>
</dbReference>
<sequence>MGNSSSANKISAQDKAILDMKNQRDKLRQYQKRITVLTDREKEIAKECLAKGDTGKAKLALRRKKYQEGLLSKTDAQLAQLEMLTSDVEFALVQKDVLFGLQQGTAVLKEIHKEMGGIENVEKLLGENEEARAYQEEISELLANKMSNQDEDEVEDELDALEAEVNGTVPALPDAPVAQPQFTPEEKAQMAKDRAARRAKERAAEQASQPIVALGCFAGMHSRLVFIEAPSYPAIHPTTCSPTAQTHPTLPTNMSHSHCHDEHHDHSHADGHDHSDDITPALQNILYEQLDFPKLVTLNEDESNSGRAICQKTWAQRLDPEPELKSSADEQMLMTVPFTGQVRLHSIILRTSPGPDCPKTLKVFVNQDSLDFETAAEKEPTQVLDISQTSEVQEIPVKRAKFGTTRSLSLFFEDNWSNGEEDETRLSYLAFKGDFMKLNKEAVSVMYEAAANPNDHKNIVGIGQDVGRSIQ</sequence>
<dbReference type="GO" id="GO:0007034">
    <property type="term" value="P:vacuolar transport"/>
    <property type="evidence" value="ECO:0007669"/>
    <property type="project" value="InterPro"/>
</dbReference>
<protein>
    <recommendedName>
        <fullName evidence="4">PITH domain-containing protein</fullName>
    </recommendedName>
</protein>
<feature type="coiled-coil region" evidence="2">
    <location>
        <begin position="124"/>
        <end position="164"/>
    </location>
</feature>
<feature type="compositionally biased region" description="Basic and acidic residues" evidence="3">
    <location>
        <begin position="184"/>
        <end position="204"/>
    </location>
</feature>
<dbReference type="Pfam" id="PF03357">
    <property type="entry name" value="Snf7"/>
    <property type="match status" value="1"/>
</dbReference>
<comment type="caution">
    <text evidence="5">The sequence shown here is derived from an EMBL/GenBank/DDBJ whole genome shotgun (WGS) entry which is preliminary data.</text>
</comment>
<evidence type="ECO:0000313" key="5">
    <source>
        <dbReference type="EMBL" id="KAF7680824.1"/>
    </source>
</evidence>
<organism evidence="5 6">
    <name type="scientific">Alternaria burnsii</name>
    <dbReference type="NCBI Taxonomy" id="1187904"/>
    <lineage>
        <taxon>Eukaryota</taxon>
        <taxon>Fungi</taxon>
        <taxon>Dikarya</taxon>
        <taxon>Ascomycota</taxon>
        <taxon>Pezizomycotina</taxon>
        <taxon>Dothideomycetes</taxon>
        <taxon>Pleosporomycetidae</taxon>
        <taxon>Pleosporales</taxon>
        <taxon>Pleosporineae</taxon>
        <taxon>Pleosporaceae</taxon>
        <taxon>Alternaria</taxon>
        <taxon>Alternaria sect. Alternaria</taxon>
    </lineage>
</organism>
<dbReference type="Proteomes" id="UP000596902">
    <property type="component" value="Unassembled WGS sequence"/>
</dbReference>
<keyword evidence="6" id="KW-1185">Reference proteome</keyword>
<dbReference type="InterPro" id="IPR008979">
    <property type="entry name" value="Galactose-bd-like_sf"/>
</dbReference>
<feature type="coiled-coil region" evidence="2">
    <location>
        <begin position="13"/>
        <end position="47"/>
    </location>
</feature>
<feature type="domain" description="PITH" evidence="4">
    <location>
        <begin position="275"/>
        <end position="451"/>
    </location>
</feature>
<feature type="compositionally biased region" description="Basic and acidic residues" evidence="3">
    <location>
        <begin position="258"/>
        <end position="277"/>
    </location>
</feature>
<dbReference type="AlphaFoldDB" id="A0A8H7EJZ5"/>
<name>A0A8H7EJZ5_9PLEO</name>
<gene>
    <name evidence="5" type="ORF">GT037_002475</name>
</gene>
<dbReference type="InterPro" id="IPR037047">
    <property type="entry name" value="PITH_dom_sf"/>
</dbReference>
<evidence type="ECO:0000256" key="3">
    <source>
        <dbReference type="SAM" id="MobiDB-lite"/>
    </source>
</evidence>